<sequence length="135" mass="14360">MDGLGSLALPPISEAGIEEGWLRQDEGSQGEEAIGELFEANPLTIYACEGDSTGRYCPDGRPTASGVPVYEGMAACDSSRMGQTLEVGGRLVLCGDTGGAIEGNRYHVDVWFYYAEEGFAWLAGVGTETLVEVMR</sequence>
<dbReference type="AlphaFoldDB" id="A0A6H1ZJY0"/>
<protein>
    <recommendedName>
        <fullName evidence="2">3D domain-containing protein</fullName>
    </recommendedName>
</protein>
<accession>A0A6H1ZJY0</accession>
<name>A0A6H1ZJY0_9ZZZZ</name>
<gene>
    <name evidence="1" type="ORF">TM448A00880_0013</name>
</gene>
<organism evidence="1">
    <name type="scientific">viral metagenome</name>
    <dbReference type="NCBI Taxonomy" id="1070528"/>
    <lineage>
        <taxon>unclassified sequences</taxon>
        <taxon>metagenomes</taxon>
        <taxon>organismal metagenomes</taxon>
    </lineage>
</organism>
<dbReference type="EMBL" id="MT144076">
    <property type="protein sequence ID" value="QJA48236.1"/>
    <property type="molecule type" value="Genomic_DNA"/>
</dbReference>
<evidence type="ECO:0000313" key="1">
    <source>
        <dbReference type="EMBL" id="QJA48236.1"/>
    </source>
</evidence>
<proteinExistence type="predicted"/>
<dbReference type="InterPro" id="IPR036908">
    <property type="entry name" value="RlpA-like_sf"/>
</dbReference>
<reference evidence="1" key="1">
    <citation type="submission" date="2020-03" db="EMBL/GenBank/DDBJ databases">
        <title>The deep terrestrial virosphere.</title>
        <authorList>
            <person name="Holmfeldt K."/>
            <person name="Nilsson E."/>
            <person name="Simone D."/>
            <person name="Lopez-Fernandez M."/>
            <person name="Wu X."/>
            <person name="de Brujin I."/>
            <person name="Lundin D."/>
            <person name="Andersson A."/>
            <person name="Bertilsson S."/>
            <person name="Dopson M."/>
        </authorList>
    </citation>
    <scope>NUCLEOTIDE SEQUENCE</scope>
    <source>
        <strain evidence="1">TM448A00880</strain>
    </source>
</reference>
<evidence type="ECO:0008006" key="2">
    <source>
        <dbReference type="Google" id="ProtNLM"/>
    </source>
</evidence>
<dbReference type="Gene3D" id="2.40.40.10">
    <property type="entry name" value="RlpA-like domain"/>
    <property type="match status" value="1"/>
</dbReference>